<evidence type="ECO:0000256" key="14">
    <source>
        <dbReference type="ARBA" id="ARBA00023218"/>
    </source>
</evidence>
<feature type="active site" description="Proton acceptor" evidence="21">
    <location>
        <position position="368"/>
    </location>
</feature>
<dbReference type="PROSITE" id="PS50011">
    <property type="entry name" value="PROTEIN_KINASE_DOM"/>
    <property type="match status" value="1"/>
</dbReference>
<evidence type="ECO:0000256" key="6">
    <source>
        <dbReference type="ARBA" id="ARBA00022723"/>
    </source>
</evidence>
<dbReference type="STRING" id="174720.A0A0N5C2D3"/>
<evidence type="ECO:0000259" key="25">
    <source>
        <dbReference type="PROSITE" id="PS50081"/>
    </source>
</evidence>
<evidence type="ECO:0000256" key="20">
    <source>
        <dbReference type="PIRNR" id="PIRNR000554"/>
    </source>
</evidence>
<evidence type="ECO:0000256" key="4">
    <source>
        <dbReference type="ARBA" id="ARBA00022553"/>
    </source>
</evidence>
<dbReference type="PROSITE" id="PS00479">
    <property type="entry name" value="ZF_DAG_PE_1"/>
    <property type="match status" value="1"/>
</dbReference>
<keyword evidence="9 20" id="KW-0418">Kinase</keyword>
<keyword evidence="3 20" id="KW-0723">Serine/threonine-protein kinase</keyword>
<dbReference type="AlphaFoldDB" id="A0A0N5C2D3"/>
<dbReference type="FunFam" id="1.10.510.10:FF:000048">
    <property type="entry name" value="Protein kinase C"/>
    <property type="match status" value="1"/>
</dbReference>
<evidence type="ECO:0000313" key="28">
    <source>
        <dbReference type="Proteomes" id="UP000046392"/>
    </source>
</evidence>
<dbReference type="InterPro" id="IPR053793">
    <property type="entry name" value="PB1-like"/>
</dbReference>
<evidence type="ECO:0000256" key="5">
    <source>
        <dbReference type="ARBA" id="ARBA00022679"/>
    </source>
</evidence>
<dbReference type="GO" id="GO:0007369">
    <property type="term" value="P:gastrulation"/>
    <property type="evidence" value="ECO:0007669"/>
    <property type="project" value="UniProtKB-KW"/>
</dbReference>
<feature type="domain" description="Protein kinase" evidence="24">
    <location>
        <begin position="244"/>
        <end position="514"/>
    </location>
</feature>
<keyword evidence="10" id="KW-0862">Zinc</keyword>
<accession>A0A0N5C2D3</accession>
<evidence type="ECO:0000256" key="1">
    <source>
        <dbReference type="ARBA" id="ARBA00004245"/>
    </source>
</evidence>
<dbReference type="SMART" id="SM00220">
    <property type="entry name" value="S_TKc"/>
    <property type="match status" value="1"/>
</dbReference>
<evidence type="ECO:0000256" key="10">
    <source>
        <dbReference type="ARBA" id="ARBA00022833"/>
    </source>
</evidence>
<keyword evidence="28" id="KW-1185">Reference proteome</keyword>
<dbReference type="Pfam" id="PF00433">
    <property type="entry name" value="Pkinase_C"/>
    <property type="match status" value="1"/>
</dbReference>
<dbReference type="InterPro" id="IPR011009">
    <property type="entry name" value="Kinase-like_dom_sf"/>
</dbReference>
<dbReference type="Pfam" id="PF00069">
    <property type="entry name" value="Pkinase"/>
    <property type="match status" value="1"/>
</dbReference>
<evidence type="ECO:0000259" key="27">
    <source>
        <dbReference type="PROSITE" id="PS51745"/>
    </source>
</evidence>
<comment type="catalytic activity">
    <reaction evidence="16 20">
        <text>L-threonyl-[protein] + ATP = O-phospho-L-threonyl-[protein] + ADP + H(+)</text>
        <dbReference type="Rhea" id="RHEA:46608"/>
        <dbReference type="Rhea" id="RHEA-COMP:11060"/>
        <dbReference type="Rhea" id="RHEA-COMP:11605"/>
        <dbReference type="ChEBI" id="CHEBI:15378"/>
        <dbReference type="ChEBI" id="CHEBI:30013"/>
        <dbReference type="ChEBI" id="CHEBI:30616"/>
        <dbReference type="ChEBI" id="CHEBI:61977"/>
        <dbReference type="ChEBI" id="CHEBI:456216"/>
        <dbReference type="EC" id="2.7.11.13"/>
    </reaction>
</comment>
<dbReference type="PIRSF" id="PIRSF000554">
    <property type="entry name" value="PKC_zeta"/>
    <property type="match status" value="1"/>
</dbReference>
<dbReference type="GO" id="GO:0007338">
    <property type="term" value="P:single fertilization"/>
    <property type="evidence" value="ECO:0007669"/>
    <property type="project" value="UniProtKB-KW"/>
</dbReference>
<dbReference type="GO" id="GO:0045087">
    <property type="term" value="P:innate immune response"/>
    <property type="evidence" value="ECO:0007669"/>
    <property type="project" value="UniProtKB-ARBA"/>
</dbReference>
<dbReference type="InterPro" id="IPR012233">
    <property type="entry name" value="PKC"/>
</dbReference>
<dbReference type="InterPro" id="IPR008271">
    <property type="entry name" value="Ser/Thr_kinase_AS"/>
</dbReference>
<comment type="subcellular location">
    <subcellularLocation>
        <location evidence="1">Cytoplasm</location>
        <location evidence="1">Cytoskeleton</location>
    </subcellularLocation>
</comment>
<feature type="domain" description="AGC-kinase C-terminal" evidence="26">
    <location>
        <begin position="516"/>
        <end position="587"/>
    </location>
</feature>
<keyword evidence="14" id="KW-0306">Gastrulation</keyword>
<dbReference type="GO" id="GO:0005856">
    <property type="term" value="C:cytoskeleton"/>
    <property type="evidence" value="ECO:0007669"/>
    <property type="project" value="UniProtKB-SubCell"/>
</dbReference>
<dbReference type="PROSITE" id="PS00108">
    <property type="entry name" value="PROTEIN_KINASE_ST"/>
    <property type="match status" value="1"/>
</dbReference>
<protein>
    <recommendedName>
        <fullName evidence="20">Protein kinase C</fullName>
        <ecNumber evidence="20">2.7.11.13</ecNumber>
    </recommendedName>
</protein>
<dbReference type="InterPro" id="IPR017892">
    <property type="entry name" value="Pkinase_C"/>
</dbReference>
<dbReference type="GO" id="GO:0005524">
    <property type="term" value="F:ATP binding"/>
    <property type="evidence" value="ECO:0007669"/>
    <property type="project" value="UniProtKB-UniRule"/>
</dbReference>
<dbReference type="PROSITE" id="PS51745">
    <property type="entry name" value="PB1"/>
    <property type="match status" value="1"/>
</dbReference>
<dbReference type="FunFam" id="3.10.20.90:FF:000071">
    <property type="entry name" value="Protein kinase C"/>
    <property type="match status" value="1"/>
</dbReference>
<feature type="binding site" evidence="22">
    <location>
        <begin position="250"/>
        <end position="258"/>
    </location>
    <ligand>
        <name>ATP</name>
        <dbReference type="ChEBI" id="CHEBI:30616"/>
    </ligand>
</feature>
<comment type="similarity">
    <text evidence="2 20">Belongs to the protein kinase superfamily. AGC Ser/Thr protein kinase family. PKC subfamily.</text>
</comment>
<reference evidence="29" key="1">
    <citation type="submission" date="2017-02" db="UniProtKB">
        <authorList>
            <consortium name="WormBaseParasite"/>
        </authorList>
    </citation>
    <scope>IDENTIFICATION</scope>
</reference>
<dbReference type="WBParaSite" id="SPAL_0001214300.1">
    <property type="protein sequence ID" value="SPAL_0001214300.1"/>
    <property type="gene ID" value="SPAL_0001214300"/>
</dbReference>
<feature type="domain" description="Phorbol-ester/DAG-type" evidence="25">
    <location>
        <begin position="124"/>
        <end position="174"/>
    </location>
</feature>
<evidence type="ECO:0000256" key="17">
    <source>
        <dbReference type="ARBA" id="ARBA00047470"/>
    </source>
</evidence>
<dbReference type="GO" id="GO:0004697">
    <property type="term" value="F:diacylglycerol-dependent serine/threonine kinase activity"/>
    <property type="evidence" value="ECO:0007669"/>
    <property type="project" value="UniProtKB-UniRule"/>
</dbReference>
<feature type="binding site" evidence="22">
    <location>
        <position position="273"/>
    </location>
    <ligand>
        <name>ATP</name>
        <dbReference type="ChEBI" id="CHEBI:30616"/>
    </ligand>
</feature>
<keyword evidence="8" id="KW-0863">Zinc-finger</keyword>
<evidence type="ECO:0000256" key="22">
    <source>
        <dbReference type="PIRSR" id="PIRSR000554-2"/>
    </source>
</evidence>
<dbReference type="PROSITE" id="PS51285">
    <property type="entry name" value="AGC_KINASE_CTER"/>
    <property type="match status" value="1"/>
</dbReference>
<keyword evidence="15" id="KW-0278">Fertilization</keyword>
<evidence type="ECO:0000259" key="26">
    <source>
        <dbReference type="PROSITE" id="PS51285"/>
    </source>
</evidence>
<keyword evidence="4" id="KW-0597">Phosphoprotein</keyword>
<comment type="catalytic activity">
    <reaction evidence="17">
        <text>L-seryl-[protein] + ATP = O-phospho-L-seryl-[protein] + ADP + H(+)</text>
        <dbReference type="Rhea" id="RHEA:17989"/>
        <dbReference type="Rhea" id="RHEA-COMP:9863"/>
        <dbReference type="Rhea" id="RHEA-COMP:11604"/>
        <dbReference type="ChEBI" id="CHEBI:15378"/>
        <dbReference type="ChEBI" id="CHEBI:29999"/>
        <dbReference type="ChEBI" id="CHEBI:30616"/>
        <dbReference type="ChEBI" id="CHEBI:83421"/>
        <dbReference type="ChEBI" id="CHEBI:456216"/>
        <dbReference type="EC" id="2.7.11.13"/>
    </reaction>
</comment>
<keyword evidence="11 20" id="KW-0067">ATP-binding</keyword>
<dbReference type="Gene3D" id="1.10.510.10">
    <property type="entry name" value="Transferase(Phosphotransferase) domain 1"/>
    <property type="match status" value="1"/>
</dbReference>
<evidence type="ECO:0000256" key="11">
    <source>
        <dbReference type="ARBA" id="ARBA00022840"/>
    </source>
</evidence>
<dbReference type="SUPFAM" id="SSF57889">
    <property type="entry name" value="Cysteine-rich domain"/>
    <property type="match status" value="1"/>
</dbReference>
<comment type="subunit">
    <text evidence="19">Interaction with par-3 required for the peripheral localization of par-6 and to form a par-3/par-6/pkc-3 complex, which is activated when cdc-42 interacts with par-6. Binds avidly to the phosphotyrosine interaction domain (PID) of a novel pkc-3 adapter protein num-1, which enables tethering and targeting of pkc-3 to the cell periphery.</text>
</comment>
<dbReference type="Pfam" id="PF00564">
    <property type="entry name" value="PB1"/>
    <property type="match status" value="1"/>
</dbReference>
<evidence type="ECO:0000256" key="23">
    <source>
        <dbReference type="PROSITE-ProRule" id="PRU10141"/>
    </source>
</evidence>
<organism evidence="28 29">
    <name type="scientific">Strongyloides papillosus</name>
    <name type="common">Intestinal threadworm</name>
    <dbReference type="NCBI Taxonomy" id="174720"/>
    <lineage>
        <taxon>Eukaryota</taxon>
        <taxon>Metazoa</taxon>
        <taxon>Ecdysozoa</taxon>
        <taxon>Nematoda</taxon>
        <taxon>Chromadorea</taxon>
        <taxon>Rhabditida</taxon>
        <taxon>Tylenchina</taxon>
        <taxon>Panagrolaimomorpha</taxon>
        <taxon>Strongyloidoidea</taxon>
        <taxon>Strongyloididae</taxon>
        <taxon>Strongyloides</taxon>
    </lineage>
</organism>
<evidence type="ECO:0000256" key="16">
    <source>
        <dbReference type="ARBA" id="ARBA00047272"/>
    </source>
</evidence>
<keyword evidence="12" id="KW-0334">Gonadal differentiation</keyword>
<dbReference type="InterPro" id="IPR000961">
    <property type="entry name" value="AGC-kinase_C"/>
</dbReference>
<dbReference type="EC" id="2.7.11.13" evidence="20"/>
<dbReference type="SMART" id="SM00666">
    <property type="entry name" value="PB1"/>
    <property type="match status" value="1"/>
</dbReference>
<evidence type="ECO:0000256" key="8">
    <source>
        <dbReference type="ARBA" id="ARBA00022771"/>
    </source>
</evidence>
<dbReference type="Gene3D" id="3.30.60.20">
    <property type="match status" value="1"/>
</dbReference>
<dbReference type="Gene3D" id="3.10.20.90">
    <property type="entry name" value="Phosphatidylinositol 3-kinase Catalytic Subunit, Chain A, domain 1"/>
    <property type="match status" value="1"/>
</dbReference>
<dbReference type="SMART" id="SM00133">
    <property type="entry name" value="S_TK_X"/>
    <property type="match status" value="1"/>
</dbReference>
<evidence type="ECO:0000256" key="19">
    <source>
        <dbReference type="ARBA" id="ARBA00066239"/>
    </source>
</evidence>
<comment type="function">
    <text evidence="18">Required for the normal progression of embryogenesis and viability of the organism. Plays an indispensable role in establishing embryonic polarity and in recruiting and maintaining par-6 to the periphery, through interaction with par-3. Required for epithelial cell polarity in the distal spermatheca. Phosphorylates serine residues of num-1. Required for the expression of antimicrobial peptide nlp-29 in response in response to fungal infection or physical injury.</text>
</comment>
<evidence type="ECO:0000256" key="9">
    <source>
        <dbReference type="ARBA" id="ARBA00022777"/>
    </source>
</evidence>
<dbReference type="SUPFAM" id="SSF54277">
    <property type="entry name" value="CAD &amp; PB1 domains"/>
    <property type="match status" value="1"/>
</dbReference>
<dbReference type="PROSITE" id="PS50081">
    <property type="entry name" value="ZF_DAG_PE_2"/>
    <property type="match status" value="1"/>
</dbReference>
<dbReference type="SUPFAM" id="SSF56112">
    <property type="entry name" value="Protein kinase-like (PK-like)"/>
    <property type="match status" value="1"/>
</dbReference>
<dbReference type="PROSITE" id="PS00107">
    <property type="entry name" value="PROTEIN_KINASE_ATP"/>
    <property type="match status" value="1"/>
</dbReference>
<evidence type="ECO:0000256" key="18">
    <source>
        <dbReference type="ARBA" id="ARBA00058121"/>
    </source>
</evidence>
<evidence type="ECO:0000259" key="24">
    <source>
        <dbReference type="PROSITE" id="PS50011"/>
    </source>
</evidence>
<evidence type="ECO:0000256" key="15">
    <source>
        <dbReference type="ARBA" id="ARBA00023279"/>
    </source>
</evidence>
<evidence type="ECO:0000256" key="12">
    <source>
        <dbReference type="ARBA" id="ARBA00023156"/>
    </source>
</evidence>
<evidence type="ECO:0000256" key="13">
    <source>
        <dbReference type="ARBA" id="ARBA00023212"/>
    </source>
</evidence>
<proteinExistence type="inferred from homology"/>
<keyword evidence="6" id="KW-0479">Metal-binding</keyword>
<keyword evidence="5 20" id="KW-0808">Transferase</keyword>
<dbReference type="InterPro" id="IPR000270">
    <property type="entry name" value="PB1_dom"/>
</dbReference>
<dbReference type="InterPro" id="IPR046349">
    <property type="entry name" value="C1-like_sf"/>
</dbReference>
<feature type="domain" description="PB1" evidence="27">
    <location>
        <begin position="9"/>
        <end position="92"/>
    </location>
</feature>
<dbReference type="SMART" id="SM00109">
    <property type="entry name" value="C1"/>
    <property type="match status" value="1"/>
</dbReference>
<feature type="binding site" evidence="23">
    <location>
        <position position="277"/>
    </location>
    <ligand>
        <name>ATP</name>
        <dbReference type="ChEBI" id="CHEBI:30616"/>
    </ligand>
</feature>
<keyword evidence="12" id="KW-0221">Differentiation</keyword>
<keyword evidence="7 20" id="KW-0547">Nucleotide-binding</keyword>
<dbReference type="GO" id="GO:0106310">
    <property type="term" value="F:protein serine kinase activity"/>
    <property type="evidence" value="ECO:0007669"/>
    <property type="project" value="RHEA"/>
</dbReference>
<evidence type="ECO:0000256" key="7">
    <source>
        <dbReference type="ARBA" id="ARBA00022741"/>
    </source>
</evidence>
<dbReference type="Proteomes" id="UP000046392">
    <property type="component" value="Unplaced"/>
</dbReference>
<keyword evidence="13" id="KW-0206">Cytoskeleton</keyword>
<keyword evidence="14" id="KW-0217">Developmental protein</keyword>
<dbReference type="PANTHER" id="PTHR24351">
    <property type="entry name" value="RIBOSOMAL PROTEIN S6 KINASE"/>
    <property type="match status" value="1"/>
</dbReference>
<evidence type="ECO:0000313" key="29">
    <source>
        <dbReference type="WBParaSite" id="SPAL_0001214300.1"/>
    </source>
</evidence>
<evidence type="ECO:0000256" key="3">
    <source>
        <dbReference type="ARBA" id="ARBA00022527"/>
    </source>
</evidence>
<dbReference type="GO" id="GO:0007506">
    <property type="term" value="P:gonadal mesoderm development"/>
    <property type="evidence" value="ECO:0007669"/>
    <property type="project" value="UniProtKB-KW"/>
</dbReference>
<dbReference type="FunFam" id="3.30.200.20:FF:000070">
    <property type="entry name" value="Protein kinase C"/>
    <property type="match status" value="1"/>
</dbReference>
<sequence>MVTKLKNNKIKLKIKFLSDVFIVWIENTLSYENFENTIKDICRISFDEKCTFKWIDDEGDPCTISSPIELEEAISVTSENEDNEMCVYVFNGQPIIPGMPCKNEVDGIYRKGAKRWKKFYYNNGHRFYGKNPTYKTQCLVCKTYIWGISLQGYQCIDCKISVHKKCHSNVHYKCKPNTVATEKDTCTRYFSSNQAFFNEFSFDKENITPKDINSFSKCILNHRNSENHILKVTGTSNKVTLDDFNLLTVIGRGSYAKVVQAEHKKTKNIYAIKIIKKEMFNCDEESDWVQTEKSIFELASNHPFLVGLHSCFQTDLRLFFVIEFVPGGDLMYHMQRHRKLPEDHVRFYAAEIVLALHFLHYNGIIYRDLKLDNVLIDSTGHIKLTDYGMCKTNIGPGDYTNTFCGTPNYIAPEILRGESYNFSIDWWALGVLMYEMMVGRSPFDVYEMDLNSTQTAEEYLFQVILDKQIVIPRILSVKAGNVLRCFLNKFPKERLGCNINLEIGLEQIKNNVFFKNFIDWGMLEAKQIQPPYDPQIQSDRDLQHFDKEFTDEGPNLTIDDPNIISSINQTEFEGFEYVNPLLMAREDSV</sequence>
<name>A0A0N5C2D3_STREA</name>
<dbReference type="GO" id="GO:0008270">
    <property type="term" value="F:zinc ion binding"/>
    <property type="evidence" value="ECO:0007669"/>
    <property type="project" value="UniProtKB-KW"/>
</dbReference>
<dbReference type="InterPro" id="IPR002219">
    <property type="entry name" value="PKC_DAG/PE"/>
</dbReference>
<dbReference type="InterPro" id="IPR017441">
    <property type="entry name" value="Protein_kinase_ATP_BS"/>
</dbReference>
<dbReference type="Gene3D" id="3.30.200.20">
    <property type="entry name" value="Phosphorylase Kinase, domain 1"/>
    <property type="match status" value="1"/>
</dbReference>
<dbReference type="InterPro" id="IPR000719">
    <property type="entry name" value="Prot_kinase_dom"/>
</dbReference>
<dbReference type="Pfam" id="PF00130">
    <property type="entry name" value="C1_1"/>
    <property type="match status" value="1"/>
</dbReference>
<evidence type="ECO:0000256" key="21">
    <source>
        <dbReference type="PIRSR" id="PIRSR000554-1"/>
    </source>
</evidence>
<evidence type="ECO:0000256" key="2">
    <source>
        <dbReference type="ARBA" id="ARBA00005490"/>
    </source>
</evidence>
<keyword evidence="13" id="KW-0963">Cytoplasm</keyword>